<evidence type="ECO:0000313" key="4">
    <source>
        <dbReference type="Proteomes" id="UP001317963"/>
    </source>
</evidence>
<dbReference type="InterPro" id="IPR052521">
    <property type="entry name" value="Cell_div_SPOR-domain"/>
</dbReference>
<dbReference type="RefSeq" id="WP_279241212.1">
    <property type="nucleotide sequence ID" value="NZ_CP036501.1"/>
</dbReference>
<dbReference type="InterPro" id="IPR036680">
    <property type="entry name" value="SPOR-like_sf"/>
</dbReference>
<sequence>MVKQRIVGFIVLGALAVIFWPIVFVSPEPEQELVLPIFEMPERPVVAMSERREPVLERVDRSRLPSIERTAPSEGVGIDEVTINPSLELIAADTAPRSQDSSRQRADFDGQGLPISWELQVATLSVATRAEEIAAELRNKGHKAYVSPVTIGTQQLFRVRIGPNLQRQRLIEIQPDIDAYFGVESTIIKFEV</sequence>
<protein>
    <recommendedName>
        <fullName evidence="2">SPOR domain-containing protein</fullName>
    </recommendedName>
</protein>
<feature type="transmembrane region" description="Helical" evidence="1">
    <location>
        <begin position="6"/>
        <end position="25"/>
    </location>
</feature>
<proteinExistence type="predicted"/>
<dbReference type="InterPro" id="IPR007730">
    <property type="entry name" value="SPOR-like_dom"/>
</dbReference>
<dbReference type="EMBL" id="CP036501">
    <property type="protein sequence ID" value="UZP74752.1"/>
    <property type="molecule type" value="Genomic_DNA"/>
</dbReference>
<organism evidence="3 4">
    <name type="scientific">Candidatus Paraluminiphilus aquimaris</name>
    <dbReference type="NCBI Taxonomy" id="2518994"/>
    <lineage>
        <taxon>Bacteria</taxon>
        <taxon>Pseudomonadati</taxon>
        <taxon>Pseudomonadota</taxon>
        <taxon>Gammaproteobacteria</taxon>
        <taxon>Cellvibrionales</taxon>
        <taxon>Halieaceae</taxon>
        <taxon>Candidatus Paraluminiphilus</taxon>
    </lineage>
</organism>
<dbReference type="Proteomes" id="UP001317963">
    <property type="component" value="Chromosome"/>
</dbReference>
<evidence type="ECO:0000313" key="3">
    <source>
        <dbReference type="EMBL" id="UZP74752.1"/>
    </source>
</evidence>
<feature type="domain" description="SPOR" evidence="2">
    <location>
        <begin position="111"/>
        <end position="190"/>
    </location>
</feature>
<dbReference type="PANTHER" id="PTHR38687:SF1">
    <property type="entry name" value="CELL DIVISION PROTEIN DEDD"/>
    <property type="match status" value="1"/>
</dbReference>
<dbReference type="Gene3D" id="3.30.70.1070">
    <property type="entry name" value="Sporulation related repeat"/>
    <property type="match status" value="1"/>
</dbReference>
<keyword evidence="1" id="KW-1133">Transmembrane helix</keyword>
<keyword evidence="1" id="KW-0472">Membrane</keyword>
<evidence type="ECO:0000259" key="2">
    <source>
        <dbReference type="PROSITE" id="PS51724"/>
    </source>
</evidence>
<reference evidence="3 4" key="1">
    <citation type="submission" date="2019-02" db="EMBL/GenBank/DDBJ databases">
        <title>Halieaceae_genomes.</title>
        <authorList>
            <person name="Li S.-H."/>
        </authorList>
    </citation>
    <scope>NUCLEOTIDE SEQUENCE [LARGE SCALE GENOMIC DNA]</scope>
    <source>
        <strain evidence="3 4">JH123</strain>
    </source>
</reference>
<name>A0ABY6Q7V9_9GAMM</name>
<gene>
    <name evidence="3" type="ORF">E0F26_08370</name>
</gene>
<dbReference type="PANTHER" id="PTHR38687">
    <property type="entry name" value="CELL DIVISION PROTEIN DEDD-RELATED"/>
    <property type="match status" value="1"/>
</dbReference>
<dbReference type="SUPFAM" id="SSF110997">
    <property type="entry name" value="Sporulation related repeat"/>
    <property type="match status" value="1"/>
</dbReference>
<dbReference type="Pfam" id="PF05036">
    <property type="entry name" value="SPOR"/>
    <property type="match status" value="1"/>
</dbReference>
<evidence type="ECO:0000256" key="1">
    <source>
        <dbReference type="SAM" id="Phobius"/>
    </source>
</evidence>
<keyword evidence="1" id="KW-0812">Transmembrane</keyword>
<keyword evidence="4" id="KW-1185">Reference proteome</keyword>
<accession>A0ABY6Q7V9</accession>
<dbReference type="PROSITE" id="PS51724">
    <property type="entry name" value="SPOR"/>
    <property type="match status" value="1"/>
</dbReference>